<dbReference type="EnsemblPlants" id="AET1Gv20774400.5">
    <property type="protein sequence ID" value="AET1Gv20774400.5"/>
    <property type="gene ID" value="AET1Gv20774400"/>
</dbReference>
<evidence type="ECO:0000313" key="1">
    <source>
        <dbReference type="EnsemblPlants" id="AET1Gv20774400.5"/>
    </source>
</evidence>
<protein>
    <submittedName>
        <fullName evidence="1">Uncharacterized protein</fullName>
    </submittedName>
</protein>
<accession>A0A452ZH59</accession>
<reference evidence="2" key="2">
    <citation type="journal article" date="2017" name="Nat. Plants">
        <title>The Aegilops tauschii genome reveals multiple impacts of transposons.</title>
        <authorList>
            <person name="Zhao G."/>
            <person name="Zou C."/>
            <person name="Li K."/>
            <person name="Wang K."/>
            <person name="Li T."/>
            <person name="Gao L."/>
            <person name="Zhang X."/>
            <person name="Wang H."/>
            <person name="Yang Z."/>
            <person name="Liu X."/>
            <person name="Jiang W."/>
            <person name="Mao L."/>
            <person name="Kong X."/>
            <person name="Jiao Y."/>
            <person name="Jia J."/>
        </authorList>
    </citation>
    <scope>NUCLEOTIDE SEQUENCE [LARGE SCALE GENOMIC DNA]</scope>
    <source>
        <strain evidence="2">cv. AL8/78</strain>
    </source>
</reference>
<reference evidence="1" key="4">
    <citation type="submission" date="2019-03" db="UniProtKB">
        <authorList>
            <consortium name="EnsemblPlants"/>
        </authorList>
    </citation>
    <scope>IDENTIFICATION</scope>
</reference>
<proteinExistence type="predicted"/>
<sequence length="133" mass="14636">PHARMNRFLRIAAAHPARRRVARCAVWIIPTRRPRSRREAAVRDLVVTPTAKVPAVVAGPTSWRIQSACRPALYAVIGNFVAKAWNGSGLFPDPCGQTAIQELINPQFSSCSTFSCFGIQYKSLLTRIACTSN</sequence>
<reference evidence="2" key="1">
    <citation type="journal article" date="2014" name="Science">
        <title>Ancient hybridizations among the ancestral genomes of bread wheat.</title>
        <authorList>
            <consortium name="International Wheat Genome Sequencing Consortium,"/>
            <person name="Marcussen T."/>
            <person name="Sandve S.R."/>
            <person name="Heier L."/>
            <person name="Spannagl M."/>
            <person name="Pfeifer M."/>
            <person name="Jakobsen K.S."/>
            <person name="Wulff B.B."/>
            <person name="Steuernagel B."/>
            <person name="Mayer K.F."/>
            <person name="Olsen O.A."/>
        </authorList>
    </citation>
    <scope>NUCLEOTIDE SEQUENCE [LARGE SCALE GENOMIC DNA]</scope>
    <source>
        <strain evidence="2">cv. AL8/78</strain>
    </source>
</reference>
<evidence type="ECO:0000313" key="2">
    <source>
        <dbReference type="Proteomes" id="UP000015105"/>
    </source>
</evidence>
<keyword evidence="2" id="KW-1185">Reference proteome</keyword>
<dbReference type="Gramene" id="AET1Gv20774400.5">
    <property type="protein sequence ID" value="AET1Gv20774400.5"/>
    <property type="gene ID" value="AET1Gv20774400"/>
</dbReference>
<dbReference type="AlphaFoldDB" id="A0A452ZH59"/>
<dbReference type="Proteomes" id="UP000015105">
    <property type="component" value="Chromosome 1D"/>
</dbReference>
<dbReference type="STRING" id="200361.A0A452ZH59"/>
<reference evidence="1" key="3">
    <citation type="journal article" date="2017" name="Nature">
        <title>Genome sequence of the progenitor of the wheat D genome Aegilops tauschii.</title>
        <authorList>
            <person name="Luo M.C."/>
            <person name="Gu Y.Q."/>
            <person name="Puiu D."/>
            <person name="Wang H."/>
            <person name="Twardziok S.O."/>
            <person name="Deal K.R."/>
            <person name="Huo N."/>
            <person name="Zhu T."/>
            <person name="Wang L."/>
            <person name="Wang Y."/>
            <person name="McGuire P.E."/>
            <person name="Liu S."/>
            <person name="Long H."/>
            <person name="Ramasamy R.K."/>
            <person name="Rodriguez J.C."/>
            <person name="Van S.L."/>
            <person name="Yuan L."/>
            <person name="Wang Z."/>
            <person name="Xia Z."/>
            <person name="Xiao L."/>
            <person name="Anderson O.D."/>
            <person name="Ouyang S."/>
            <person name="Liang Y."/>
            <person name="Zimin A.V."/>
            <person name="Pertea G."/>
            <person name="Qi P."/>
            <person name="Bennetzen J.L."/>
            <person name="Dai X."/>
            <person name="Dawson M.W."/>
            <person name="Muller H.G."/>
            <person name="Kugler K."/>
            <person name="Rivarola-Duarte L."/>
            <person name="Spannagl M."/>
            <person name="Mayer K.F.X."/>
            <person name="Lu F.H."/>
            <person name="Bevan M.W."/>
            <person name="Leroy P."/>
            <person name="Li P."/>
            <person name="You F.M."/>
            <person name="Sun Q."/>
            <person name="Liu Z."/>
            <person name="Lyons E."/>
            <person name="Wicker T."/>
            <person name="Salzberg S.L."/>
            <person name="Devos K.M."/>
            <person name="Dvorak J."/>
        </authorList>
    </citation>
    <scope>NUCLEOTIDE SEQUENCE [LARGE SCALE GENOMIC DNA]</scope>
    <source>
        <strain evidence="1">cv. AL8/78</strain>
    </source>
</reference>
<organism evidence="1 2">
    <name type="scientific">Aegilops tauschii subsp. strangulata</name>
    <name type="common">Goatgrass</name>
    <dbReference type="NCBI Taxonomy" id="200361"/>
    <lineage>
        <taxon>Eukaryota</taxon>
        <taxon>Viridiplantae</taxon>
        <taxon>Streptophyta</taxon>
        <taxon>Embryophyta</taxon>
        <taxon>Tracheophyta</taxon>
        <taxon>Spermatophyta</taxon>
        <taxon>Magnoliopsida</taxon>
        <taxon>Liliopsida</taxon>
        <taxon>Poales</taxon>
        <taxon>Poaceae</taxon>
        <taxon>BOP clade</taxon>
        <taxon>Pooideae</taxon>
        <taxon>Triticodae</taxon>
        <taxon>Triticeae</taxon>
        <taxon>Triticinae</taxon>
        <taxon>Aegilops</taxon>
    </lineage>
</organism>
<name>A0A452ZH59_AEGTS</name>
<reference evidence="1" key="5">
    <citation type="journal article" date="2021" name="G3 (Bethesda)">
        <title>Aegilops tauschii genome assembly Aet v5.0 features greater sequence contiguity and improved annotation.</title>
        <authorList>
            <person name="Wang L."/>
            <person name="Zhu T."/>
            <person name="Rodriguez J.C."/>
            <person name="Deal K.R."/>
            <person name="Dubcovsky J."/>
            <person name="McGuire P.E."/>
            <person name="Lux T."/>
            <person name="Spannagl M."/>
            <person name="Mayer K.F.X."/>
            <person name="Baldrich P."/>
            <person name="Meyers B.C."/>
            <person name="Huo N."/>
            <person name="Gu Y.Q."/>
            <person name="Zhou H."/>
            <person name="Devos K.M."/>
            <person name="Bennetzen J.L."/>
            <person name="Unver T."/>
            <person name="Budak H."/>
            <person name="Gulick P.J."/>
            <person name="Galiba G."/>
            <person name="Kalapos B."/>
            <person name="Nelson D.R."/>
            <person name="Li P."/>
            <person name="You F.M."/>
            <person name="Luo M.C."/>
            <person name="Dvorak J."/>
        </authorList>
    </citation>
    <scope>NUCLEOTIDE SEQUENCE [LARGE SCALE GENOMIC DNA]</scope>
    <source>
        <strain evidence="1">cv. AL8/78</strain>
    </source>
</reference>